<dbReference type="Pfam" id="PF04955">
    <property type="entry name" value="HupE_UreJ"/>
    <property type="match status" value="1"/>
</dbReference>
<feature type="signal peptide" evidence="2">
    <location>
        <begin position="1"/>
        <end position="17"/>
    </location>
</feature>
<evidence type="ECO:0000313" key="6">
    <source>
        <dbReference type="Proteomes" id="UP000273626"/>
    </source>
</evidence>
<proteinExistence type="predicted"/>
<dbReference type="PIRSF" id="PIRSF016919">
    <property type="entry name" value="HupE_UreJ"/>
    <property type="match status" value="1"/>
</dbReference>
<dbReference type="RefSeq" id="WP_024845760.1">
    <property type="nucleotide sequence ID" value="NZ_CP038206.1"/>
</dbReference>
<gene>
    <name evidence="5" type="ORF">BDE18_2753</name>
    <name evidence="3" type="ORF">ESD82_06605</name>
    <name evidence="4" type="ORF">HYQ43_07620</name>
</gene>
<dbReference type="Proteomes" id="UP000273626">
    <property type="component" value="Unassembled WGS sequence"/>
</dbReference>
<feature type="transmembrane region" description="Helical" evidence="1">
    <location>
        <begin position="166"/>
        <end position="183"/>
    </location>
</feature>
<reference evidence="4 8" key="3">
    <citation type="submission" date="2020-07" db="EMBL/GenBank/DDBJ databases">
        <title>The complete genome of Paracoccus pantotrophus ACCC 10489.</title>
        <authorList>
            <person name="Si Y."/>
        </authorList>
    </citation>
    <scope>NUCLEOTIDE SEQUENCE [LARGE SCALE GENOMIC DNA]</scope>
    <source>
        <strain evidence="4 8">ACCC10489</strain>
    </source>
</reference>
<keyword evidence="1" id="KW-0472">Membrane</keyword>
<evidence type="ECO:0000313" key="7">
    <source>
        <dbReference type="Proteomes" id="UP000326453"/>
    </source>
</evidence>
<dbReference type="AlphaFoldDB" id="A0A1I5M2X6"/>
<sequence>MKKLSAALLLTPTAALAHTGAHTGHAGGAPLVAGLSHPLGGADHLLAMVAVGLWAAGIGGRAVWALPLAFVAAMVAGGGLGAAGVHLPLVEPAILASSIVIGAAIALALRPGLAMALPVIAVFGLMHGHAHGVEGPAEGLAAYAAGFALATAGLHGAGIALGRLPLARWLGAATAAAGLALAVA</sequence>
<dbReference type="GeneID" id="51370229"/>
<feature type="transmembrane region" description="Helical" evidence="1">
    <location>
        <begin position="70"/>
        <end position="89"/>
    </location>
</feature>
<dbReference type="InterPro" id="IPR007038">
    <property type="entry name" value="HupE_UreJ"/>
</dbReference>
<accession>A0A1I5M2X6</accession>
<dbReference type="Proteomes" id="UP000509322">
    <property type="component" value="Chromosome 1"/>
</dbReference>
<evidence type="ECO:0000313" key="4">
    <source>
        <dbReference type="EMBL" id="QLH14105.1"/>
    </source>
</evidence>
<feature type="transmembrane region" description="Helical" evidence="1">
    <location>
        <begin position="95"/>
        <end position="128"/>
    </location>
</feature>
<feature type="transmembrane region" description="Helical" evidence="1">
    <location>
        <begin position="44"/>
        <end position="63"/>
    </location>
</feature>
<keyword evidence="1" id="KW-0812">Transmembrane</keyword>
<feature type="transmembrane region" description="Helical" evidence="1">
    <location>
        <begin position="140"/>
        <end position="160"/>
    </location>
</feature>
<reference evidence="3 7" key="2">
    <citation type="submission" date="2019-01" db="EMBL/GenBank/DDBJ databases">
        <title>Complete Genome Sequence and Annotation of the Paracoccus pantotrophus type strain DSM 2944.</title>
        <authorList>
            <person name="Bockwoldt J.A."/>
            <person name="Zimmermann M."/>
            <person name="Tiso T."/>
            <person name="Blank L.M."/>
        </authorList>
    </citation>
    <scope>NUCLEOTIDE SEQUENCE [LARGE SCALE GENOMIC DNA]</scope>
    <source>
        <strain evidence="3 7">DSM 2944</strain>
    </source>
</reference>
<keyword evidence="2" id="KW-0732">Signal</keyword>
<evidence type="ECO:0000313" key="8">
    <source>
        <dbReference type="Proteomes" id="UP000509322"/>
    </source>
</evidence>
<dbReference type="OrthoDB" id="9808192at2"/>
<evidence type="ECO:0000256" key="1">
    <source>
        <dbReference type="SAM" id="Phobius"/>
    </source>
</evidence>
<dbReference type="KEGG" id="ppan:ESD82_06605"/>
<dbReference type="EMBL" id="CP044423">
    <property type="protein sequence ID" value="QFG35820.1"/>
    <property type="molecule type" value="Genomic_DNA"/>
</dbReference>
<evidence type="ECO:0000313" key="3">
    <source>
        <dbReference type="EMBL" id="QFG35820.1"/>
    </source>
</evidence>
<protein>
    <submittedName>
        <fullName evidence="4">HupE/UreJ family protein</fullName>
    </submittedName>
    <submittedName>
        <fullName evidence="5">Urease accessory protein</fullName>
    </submittedName>
</protein>
<evidence type="ECO:0000313" key="5">
    <source>
        <dbReference type="EMBL" id="RKS43928.1"/>
    </source>
</evidence>
<keyword evidence="1" id="KW-1133">Transmembrane helix</keyword>
<evidence type="ECO:0000256" key="2">
    <source>
        <dbReference type="SAM" id="SignalP"/>
    </source>
</evidence>
<feature type="chain" id="PRO_5044559602" evidence="2">
    <location>
        <begin position="18"/>
        <end position="184"/>
    </location>
</feature>
<dbReference type="EMBL" id="CP058689">
    <property type="protein sequence ID" value="QLH14105.1"/>
    <property type="molecule type" value="Genomic_DNA"/>
</dbReference>
<keyword evidence="6" id="KW-1185">Reference proteome</keyword>
<organism evidence="4 8">
    <name type="scientific">Paracoccus pantotrophus</name>
    <name type="common">Thiosphaera pantotropha</name>
    <dbReference type="NCBI Taxonomy" id="82367"/>
    <lineage>
        <taxon>Bacteria</taxon>
        <taxon>Pseudomonadati</taxon>
        <taxon>Pseudomonadota</taxon>
        <taxon>Alphaproteobacteria</taxon>
        <taxon>Rhodobacterales</taxon>
        <taxon>Paracoccaceae</taxon>
        <taxon>Paracoccus</taxon>
    </lineage>
</organism>
<dbReference type="Proteomes" id="UP000326453">
    <property type="component" value="Chromosome 2"/>
</dbReference>
<dbReference type="EMBL" id="RBLI01000002">
    <property type="protein sequence ID" value="RKS43928.1"/>
    <property type="molecule type" value="Genomic_DNA"/>
</dbReference>
<reference evidence="5 6" key="1">
    <citation type="submission" date="2018-10" db="EMBL/GenBank/DDBJ databases">
        <title>Genomic Encyclopedia of Archaeal and Bacterial Type Strains, Phase II (KMG-II): from individual species to whole genera.</title>
        <authorList>
            <person name="Goeker M."/>
        </authorList>
    </citation>
    <scope>NUCLEOTIDE SEQUENCE [LARGE SCALE GENOMIC DNA]</scope>
    <source>
        <strain evidence="6">ATCC 35512 / DSM 2944 / CIP 106514 / LMD 82.5 / NBRC 102493 / NCCB 82005 / GB17</strain>
        <strain evidence="5">DSM 2944</strain>
    </source>
</reference>
<name>A0A1I5M2X6_PARPN</name>